<evidence type="ECO:0000313" key="1">
    <source>
        <dbReference type="EMBL" id="MDJ1182140.1"/>
    </source>
</evidence>
<comment type="caution">
    <text evidence="1">The sequence shown here is derived from an EMBL/GenBank/DDBJ whole genome shotgun (WGS) entry which is preliminary data.</text>
</comment>
<dbReference type="RefSeq" id="WP_283756793.1">
    <property type="nucleotide sequence ID" value="NZ_JAQOSQ010000002.1"/>
</dbReference>
<dbReference type="EMBL" id="JAQOSQ010000002">
    <property type="protein sequence ID" value="MDJ1182140.1"/>
    <property type="molecule type" value="Genomic_DNA"/>
</dbReference>
<sequence>MSAKVFSLQVQQGRLTISSEIQEYLAECQGNVRVSLVIQSSDEEERLGMAWNQWFQEVQGIEPIVNTETESNYKCKDTIAGKML</sequence>
<keyword evidence="2" id="KW-1185">Reference proteome</keyword>
<evidence type="ECO:0000313" key="2">
    <source>
        <dbReference type="Proteomes" id="UP001232992"/>
    </source>
</evidence>
<organism evidence="1 2">
    <name type="scientific">Roseofilum casamattae BLCC-M143</name>
    <dbReference type="NCBI Taxonomy" id="3022442"/>
    <lineage>
        <taxon>Bacteria</taxon>
        <taxon>Bacillati</taxon>
        <taxon>Cyanobacteriota</taxon>
        <taxon>Cyanophyceae</taxon>
        <taxon>Desertifilales</taxon>
        <taxon>Desertifilaceae</taxon>
        <taxon>Roseofilum</taxon>
        <taxon>Roseofilum casamattae</taxon>
    </lineage>
</organism>
<protein>
    <submittedName>
        <fullName evidence="1">Uncharacterized protein</fullName>
    </submittedName>
</protein>
<proteinExistence type="predicted"/>
<dbReference type="Proteomes" id="UP001232992">
    <property type="component" value="Unassembled WGS sequence"/>
</dbReference>
<reference evidence="1 2" key="1">
    <citation type="submission" date="2023-01" db="EMBL/GenBank/DDBJ databases">
        <title>Novel diversity within Roseofilum (Cyanobacteria; Desertifilaceae) from marine benthic mats with descriptions of four novel species.</title>
        <authorList>
            <person name="Wang Y."/>
            <person name="Berthold D.E."/>
            <person name="Hu J."/>
            <person name="Lefler F.W."/>
            <person name="Laughinghouse H.D. IV."/>
        </authorList>
    </citation>
    <scope>NUCLEOTIDE SEQUENCE [LARGE SCALE GENOMIC DNA]</scope>
    <source>
        <strain evidence="1 2">BLCC-M143</strain>
    </source>
</reference>
<accession>A0ABT7BSI6</accession>
<gene>
    <name evidence="1" type="ORF">PMH09_02950</name>
</gene>
<name>A0ABT7BSI6_9CYAN</name>